<feature type="binding site" description="axial binding residue" evidence="2">
    <location>
        <position position="300"/>
    </location>
    <ligand>
        <name>heme b</name>
        <dbReference type="ChEBI" id="CHEBI:60344"/>
    </ligand>
    <ligandPart>
        <name>Fe</name>
        <dbReference type="ChEBI" id="CHEBI:18248"/>
    </ligandPart>
</feature>
<keyword evidence="1" id="KW-0575">Peroxidase</keyword>
<evidence type="ECO:0000313" key="3">
    <source>
        <dbReference type="EMBL" id="EFX87999.1"/>
    </source>
</evidence>
<dbReference type="PANTHER" id="PTHR11475:SF114">
    <property type="entry name" value="PEROXIDASE-LIKE PROTEIN"/>
    <property type="match status" value="1"/>
</dbReference>
<dbReference type="GO" id="GO:0004601">
    <property type="term" value="F:peroxidase activity"/>
    <property type="evidence" value="ECO:0000318"/>
    <property type="project" value="GO_Central"/>
</dbReference>
<dbReference type="SUPFAM" id="SSF48113">
    <property type="entry name" value="Heme-dependent peroxidases"/>
    <property type="match status" value="1"/>
</dbReference>
<dbReference type="OMA" id="HIAYKEF"/>
<dbReference type="Pfam" id="PF03098">
    <property type="entry name" value="An_peroxidase"/>
    <property type="match status" value="1"/>
</dbReference>
<dbReference type="eggNOG" id="KOG2408">
    <property type="taxonomic scope" value="Eukaryota"/>
</dbReference>
<dbReference type="Gene3D" id="1.10.640.10">
    <property type="entry name" value="Haem peroxidase domain superfamily, animal type"/>
    <property type="match status" value="1"/>
</dbReference>
<gene>
    <name evidence="3" type="ORF">DAPPUDRAFT_221219</name>
</gene>
<dbReference type="InterPro" id="IPR010255">
    <property type="entry name" value="Haem_peroxidase_sf"/>
</dbReference>
<keyword evidence="1" id="KW-0560">Oxidoreductase</keyword>
<dbReference type="HOGENOM" id="CLU_006087_5_2_1"/>
<dbReference type="GO" id="GO:0006979">
    <property type="term" value="P:response to oxidative stress"/>
    <property type="evidence" value="ECO:0007669"/>
    <property type="project" value="InterPro"/>
</dbReference>
<proteinExistence type="predicted"/>
<keyword evidence="2" id="KW-0479">Metal-binding</keyword>
<dbReference type="PRINTS" id="PR00457">
    <property type="entry name" value="ANPEROXIDASE"/>
</dbReference>
<dbReference type="InterPro" id="IPR037120">
    <property type="entry name" value="Haem_peroxidase_sf_animal"/>
</dbReference>
<dbReference type="InParanoid" id="E9FX28"/>
<evidence type="ECO:0000313" key="4">
    <source>
        <dbReference type="Proteomes" id="UP000000305"/>
    </source>
</evidence>
<dbReference type="KEGG" id="dpx:DAPPUDRAFT_221219"/>
<protein>
    <recommendedName>
        <fullName evidence="5">Peroxidase</fullName>
    </recommendedName>
</protein>
<keyword evidence="2" id="KW-0408">Iron</keyword>
<dbReference type="InterPro" id="IPR019791">
    <property type="entry name" value="Haem_peroxidase_animal"/>
</dbReference>
<evidence type="ECO:0000256" key="2">
    <source>
        <dbReference type="PIRSR" id="PIRSR619791-2"/>
    </source>
</evidence>
<evidence type="ECO:0000256" key="1">
    <source>
        <dbReference type="ARBA" id="ARBA00022559"/>
    </source>
</evidence>
<dbReference type="GO" id="GO:0020037">
    <property type="term" value="F:heme binding"/>
    <property type="evidence" value="ECO:0007669"/>
    <property type="project" value="InterPro"/>
</dbReference>
<dbReference type="Proteomes" id="UP000000305">
    <property type="component" value="Unassembled WGS sequence"/>
</dbReference>
<evidence type="ECO:0008006" key="5">
    <source>
        <dbReference type="Google" id="ProtNLM"/>
    </source>
</evidence>
<keyword evidence="2" id="KW-0349">Heme</keyword>
<dbReference type="CDD" id="cd09823">
    <property type="entry name" value="peroxinectin_like"/>
    <property type="match status" value="1"/>
</dbReference>
<dbReference type="FunFam" id="1.10.640.10:FF:000014">
    <property type="entry name" value="Uncharacterized protein"/>
    <property type="match status" value="1"/>
</dbReference>
<accession>E9FX28</accession>
<organism evidence="3 4">
    <name type="scientific">Daphnia pulex</name>
    <name type="common">Water flea</name>
    <dbReference type="NCBI Taxonomy" id="6669"/>
    <lineage>
        <taxon>Eukaryota</taxon>
        <taxon>Metazoa</taxon>
        <taxon>Ecdysozoa</taxon>
        <taxon>Arthropoda</taxon>
        <taxon>Crustacea</taxon>
        <taxon>Branchiopoda</taxon>
        <taxon>Diplostraca</taxon>
        <taxon>Cladocera</taxon>
        <taxon>Anomopoda</taxon>
        <taxon>Daphniidae</taxon>
        <taxon>Daphnia</taxon>
    </lineage>
</organism>
<dbReference type="AlphaFoldDB" id="E9FX28"/>
<keyword evidence="4" id="KW-1185">Reference proteome</keyword>
<name>E9FX28_DAPPU</name>
<dbReference type="EMBL" id="GL732526">
    <property type="protein sequence ID" value="EFX87999.1"/>
    <property type="molecule type" value="Genomic_DNA"/>
</dbReference>
<reference evidence="3 4" key="1">
    <citation type="journal article" date="2011" name="Science">
        <title>The ecoresponsive genome of Daphnia pulex.</title>
        <authorList>
            <person name="Colbourne J.K."/>
            <person name="Pfrender M.E."/>
            <person name="Gilbert D."/>
            <person name="Thomas W.K."/>
            <person name="Tucker A."/>
            <person name="Oakley T.H."/>
            <person name="Tokishita S."/>
            <person name="Aerts A."/>
            <person name="Arnold G.J."/>
            <person name="Basu M.K."/>
            <person name="Bauer D.J."/>
            <person name="Caceres C.E."/>
            <person name="Carmel L."/>
            <person name="Casola C."/>
            <person name="Choi J.H."/>
            <person name="Detter J.C."/>
            <person name="Dong Q."/>
            <person name="Dusheyko S."/>
            <person name="Eads B.D."/>
            <person name="Frohlich T."/>
            <person name="Geiler-Samerotte K.A."/>
            <person name="Gerlach D."/>
            <person name="Hatcher P."/>
            <person name="Jogdeo S."/>
            <person name="Krijgsveld J."/>
            <person name="Kriventseva E.V."/>
            <person name="Kultz D."/>
            <person name="Laforsch C."/>
            <person name="Lindquist E."/>
            <person name="Lopez J."/>
            <person name="Manak J.R."/>
            <person name="Muller J."/>
            <person name="Pangilinan J."/>
            <person name="Patwardhan R.P."/>
            <person name="Pitluck S."/>
            <person name="Pritham E.J."/>
            <person name="Rechtsteiner A."/>
            <person name="Rho M."/>
            <person name="Rogozin I.B."/>
            <person name="Sakarya O."/>
            <person name="Salamov A."/>
            <person name="Schaack S."/>
            <person name="Shapiro H."/>
            <person name="Shiga Y."/>
            <person name="Skalitzky C."/>
            <person name="Smith Z."/>
            <person name="Souvorov A."/>
            <person name="Sung W."/>
            <person name="Tang Z."/>
            <person name="Tsuchiya D."/>
            <person name="Tu H."/>
            <person name="Vos H."/>
            <person name="Wang M."/>
            <person name="Wolf Y.I."/>
            <person name="Yamagata H."/>
            <person name="Yamada T."/>
            <person name="Ye Y."/>
            <person name="Shaw J.R."/>
            <person name="Andrews J."/>
            <person name="Crease T.J."/>
            <person name="Tang H."/>
            <person name="Lucas S.M."/>
            <person name="Robertson H.M."/>
            <person name="Bork P."/>
            <person name="Koonin E.V."/>
            <person name="Zdobnov E.M."/>
            <person name="Grigoriev I.V."/>
            <person name="Lynch M."/>
            <person name="Boore J.L."/>
        </authorList>
    </citation>
    <scope>NUCLEOTIDE SEQUENCE [LARGE SCALE GENOMIC DNA]</scope>
</reference>
<dbReference type="GO" id="GO:0046872">
    <property type="term" value="F:metal ion binding"/>
    <property type="evidence" value="ECO:0007669"/>
    <property type="project" value="UniProtKB-KW"/>
</dbReference>
<sequence>MASIQSPRVSSNGSELNSARLISTTIFGGADRPLSTTTLALMQFGQFINHDFESTTQFTFTNGSDISCCSSTGGTLNASQLHPACLPVSVPTNDRFWNVNSTFITTCMNFVRSISGPRLDCSIGYADQLNQNTHWMDASTVYGSTPATAASLRSFTGGLLLTTKDAISATTSRDLLPLTSPCTTGACFLAGDSRATEQPQLTVMHTIWLREHNRIAKALAAVNPTWNDTILFQEARRIVIAEMQHITYNEFITALLSPATITKYSLAPLASGFLTNANTSRVSTGPISNEFATAAFRMGHSLVQGSVQLFAEDGTLLTSSYTMSDTFNNAAMLVNDKTYLDAVIRGLLTEPSQSVDQNVDDSLWNRLFRARNIRFDIVALNIQRGRDHGISSYNTYRQFCGFTKATSFADLSVPSTTNPVIKPDLVPLLQQVYNSVDDIDVYVAGLLEAPLGGSIAGPTLNCLLGEQFNQIKYADRYFYELGGQAHSFSSAQLSEIRKASLARIFCDNSDGTVLSVQPKAFIPVSATNAKVLCTGTTIPSLNLTMWKNEVLF</sequence>
<dbReference type="PROSITE" id="PS50292">
    <property type="entry name" value="PEROXIDASE_3"/>
    <property type="match status" value="1"/>
</dbReference>
<dbReference type="PhylomeDB" id="E9FX28"/>
<dbReference type="PANTHER" id="PTHR11475">
    <property type="entry name" value="OXIDASE/PEROXIDASE"/>
    <property type="match status" value="1"/>
</dbReference>
<dbReference type="OrthoDB" id="823504at2759"/>